<dbReference type="InterPro" id="IPR005467">
    <property type="entry name" value="His_kinase_dom"/>
</dbReference>
<evidence type="ECO:0000256" key="1">
    <source>
        <dbReference type="ARBA" id="ARBA00022679"/>
    </source>
</evidence>
<reference evidence="7 8" key="1">
    <citation type="submission" date="2017-09" db="EMBL/GenBank/DDBJ databases">
        <title>Large-scale bioinformatics analysis of Bacillus genomes uncovers conserved roles of natural products in bacterial physiology.</title>
        <authorList>
            <consortium name="Agbiome Team Llc"/>
            <person name="Bleich R.M."/>
            <person name="Grubbs K.J."/>
            <person name="Santa Maria K.C."/>
            <person name="Allen S.E."/>
            <person name="Farag S."/>
            <person name="Shank E.A."/>
            <person name="Bowers A."/>
        </authorList>
    </citation>
    <scope>NUCLEOTIDE SEQUENCE [LARGE SCALE GENOMIC DNA]</scope>
    <source>
        <strain evidence="7 8">AFS044250</strain>
    </source>
</reference>
<keyword evidence="3" id="KW-0418">Kinase</keyword>
<proteinExistence type="predicted"/>
<organism evidence="7 8">
    <name type="scientific">Bacillus toyonensis</name>
    <dbReference type="NCBI Taxonomy" id="155322"/>
    <lineage>
        <taxon>Bacteria</taxon>
        <taxon>Bacillati</taxon>
        <taxon>Bacillota</taxon>
        <taxon>Bacilli</taxon>
        <taxon>Bacillales</taxon>
        <taxon>Bacillaceae</taxon>
        <taxon>Bacillus</taxon>
        <taxon>Bacillus cereus group</taxon>
    </lineage>
</organism>
<dbReference type="SUPFAM" id="SSF55874">
    <property type="entry name" value="ATPase domain of HSP90 chaperone/DNA topoisomerase II/histidine kinase"/>
    <property type="match status" value="1"/>
</dbReference>
<dbReference type="RefSeq" id="WP_100063997.1">
    <property type="nucleotide sequence ID" value="NZ_NUSQ01000009.1"/>
</dbReference>
<evidence type="ECO:0000313" key="8">
    <source>
        <dbReference type="Proteomes" id="UP000225997"/>
    </source>
</evidence>
<comment type="caution">
    <text evidence="7">The sequence shown here is derived from an EMBL/GenBank/DDBJ whole genome shotgun (WGS) entry which is preliminary data.</text>
</comment>
<keyword evidence="6" id="KW-0472">Membrane</keyword>
<keyword evidence="1" id="KW-0808">Transferase</keyword>
<keyword evidence="6" id="KW-1133">Transmembrane helix</keyword>
<dbReference type="AlphaFoldDB" id="A0A2B5X9D3"/>
<evidence type="ECO:0000313" key="7">
    <source>
        <dbReference type="EMBL" id="PHD74358.1"/>
    </source>
</evidence>
<dbReference type="InterPro" id="IPR032834">
    <property type="entry name" value="NatK-like_C"/>
</dbReference>
<dbReference type="PROSITE" id="PS50109">
    <property type="entry name" value="HIS_KIN"/>
    <property type="match status" value="1"/>
</dbReference>
<evidence type="ECO:0000256" key="5">
    <source>
        <dbReference type="ARBA" id="ARBA00023012"/>
    </source>
</evidence>
<gene>
    <name evidence="7" type="ORF">COF40_01840</name>
</gene>
<dbReference type="Proteomes" id="UP000225997">
    <property type="component" value="Unassembled WGS sequence"/>
</dbReference>
<evidence type="ECO:0000256" key="6">
    <source>
        <dbReference type="SAM" id="Phobius"/>
    </source>
</evidence>
<dbReference type="InterPro" id="IPR036890">
    <property type="entry name" value="HATPase_C_sf"/>
</dbReference>
<keyword evidence="4" id="KW-0067">ATP-binding</keyword>
<feature type="transmembrane region" description="Helical" evidence="6">
    <location>
        <begin position="35"/>
        <end position="52"/>
    </location>
</feature>
<evidence type="ECO:0000256" key="2">
    <source>
        <dbReference type="ARBA" id="ARBA00022741"/>
    </source>
</evidence>
<keyword evidence="5" id="KW-0902">Two-component regulatory system</keyword>
<feature type="transmembrane region" description="Helical" evidence="6">
    <location>
        <begin position="6"/>
        <end position="28"/>
    </location>
</feature>
<dbReference type="GO" id="GO:0016301">
    <property type="term" value="F:kinase activity"/>
    <property type="evidence" value="ECO:0007669"/>
    <property type="project" value="UniProtKB-KW"/>
</dbReference>
<protein>
    <submittedName>
        <fullName evidence="7">Uncharacterized protein</fullName>
    </submittedName>
</protein>
<keyword evidence="6" id="KW-0812">Transmembrane</keyword>
<dbReference type="Pfam" id="PF14501">
    <property type="entry name" value="HATPase_c_5"/>
    <property type="match status" value="1"/>
</dbReference>
<keyword evidence="2" id="KW-0547">Nucleotide-binding</keyword>
<accession>A0A2B5X9D3</accession>
<evidence type="ECO:0000256" key="4">
    <source>
        <dbReference type="ARBA" id="ARBA00022840"/>
    </source>
</evidence>
<dbReference type="GO" id="GO:0005524">
    <property type="term" value="F:ATP binding"/>
    <property type="evidence" value="ECO:0007669"/>
    <property type="project" value="UniProtKB-KW"/>
</dbReference>
<name>A0A2B5X9D3_9BACI</name>
<feature type="transmembrane region" description="Helical" evidence="6">
    <location>
        <begin position="82"/>
        <end position="106"/>
    </location>
</feature>
<sequence>MVQGQQMYVATLVETLVFLLISMQIVNLRIEKRDNIFFVLICLITAAITIYAHSAFSGPIRLTILVLFLSSMISFKKNVPLYYSIIGVLFALIFLFFIEEISYRILESISSLFAITTINLSLIVLMNSILLFIFYMILSRYHLYIIDFSIFSHYLNSGRKYIIISIVISLSIACAIYLITNFKLNQQDVWYIIFILFVFFVFFLRSSMHKKIKILEHEMQKAHEQQLKLNIRNERKTRHDFVFHLNAIYAMADLGELDELKCYIRELTTNIQLKHQSLPLKEISLSSLILNYQQTFFHNGIRLNLHLNNSLEGIPLKGYELTIVFANLLANSFEYLKHDEELKRQIDLTVDFYDSYYRIEVMNEYIGQPEEILTSFLRESESNLNKTRGLGLSNVNHIVKIYNGQLFPEVTSNKMLSIVVIIPI</sequence>
<evidence type="ECO:0000256" key="3">
    <source>
        <dbReference type="ARBA" id="ARBA00022777"/>
    </source>
</evidence>
<dbReference type="GO" id="GO:0000160">
    <property type="term" value="P:phosphorelay signal transduction system"/>
    <property type="evidence" value="ECO:0007669"/>
    <property type="project" value="UniProtKB-KW"/>
</dbReference>
<feature type="transmembrane region" description="Helical" evidence="6">
    <location>
        <begin position="161"/>
        <end position="182"/>
    </location>
</feature>
<feature type="transmembrane region" description="Helical" evidence="6">
    <location>
        <begin position="188"/>
        <end position="204"/>
    </location>
</feature>
<dbReference type="EMBL" id="NUSQ01000009">
    <property type="protein sequence ID" value="PHD74358.1"/>
    <property type="molecule type" value="Genomic_DNA"/>
</dbReference>
<dbReference type="Gene3D" id="3.30.565.10">
    <property type="entry name" value="Histidine kinase-like ATPase, C-terminal domain"/>
    <property type="match status" value="1"/>
</dbReference>
<feature type="transmembrane region" description="Helical" evidence="6">
    <location>
        <begin position="112"/>
        <end position="138"/>
    </location>
</feature>
<dbReference type="Gene3D" id="1.10.287.130">
    <property type="match status" value="1"/>
</dbReference>